<protein>
    <submittedName>
        <fullName evidence="2">Six-hairpin glycosidase</fullName>
    </submittedName>
</protein>
<dbReference type="Proteomes" id="UP000036403">
    <property type="component" value="Unassembled WGS sequence"/>
</dbReference>
<dbReference type="GO" id="GO:0016798">
    <property type="term" value="F:hydrolase activity, acting on glycosyl bonds"/>
    <property type="evidence" value="ECO:0007669"/>
    <property type="project" value="UniProtKB-KW"/>
</dbReference>
<name>A0A0J7MQH2_LASNI</name>
<feature type="compositionally biased region" description="Basic and acidic residues" evidence="1">
    <location>
        <begin position="38"/>
        <end position="49"/>
    </location>
</feature>
<comment type="caution">
    <text evidence="2">The sequence shown here is derived from an EMBL/GenBank/DDBJ whole genome shotgun (WGS) entry which is preliminary data.</text>
</comment>
<feature type="region of interest" description="Disordered" evidence="1">
    <location>
        <begin position="38"/>
        <end position="110"/>
    </location>
</feature>
<keyword evidence="2" id="KW-0326">Glycosidase</keyword>
<organism evidence="2 3">
    <name type="scientific">Lasius niger</name>
    <name type="common">Black garden ant</name>
    <dbReference type="NCBI Taxonomy" id="67767"/>
    <lineage>
        <taxon>Eukaryota</taxon>
        <taxon>Metazoa</taxon>
        <taxon>Ecdysozoa</taxon>
        <taxon>Arthropoda</taxon>
        <taxon>Hexapoda</taxon>
        <taxon>Insecta</taxon>
        <taxon>Pterygota</taxon>
        <taxon>Neoptera</taxon>
        <taxon>Endopterygota</taxon>
        <taxon>Hymenoptera</taxon>
        <taxon>Apocrita</taxon>
        <taxon>Aculeata</taxon>
        <taxon>Formicoidea</taxon>
        <taxon>Formicidae</taxon>
        <taxon>Formicinae</taxon>
        <taxon>Lasius</taxon>
        <taxon>Lasius</taxon>
    </lineage>
</organism>
<proteinExistence type="predicted"/>
<keyword evidence="3" id="KW-1185">Reference proteome</keyword>
<keyword evidence="2" id="KW-0378">Hydrolase</keyword>
<sequence>HKNPILLLTPSGHNLTSPHPSSPHLTLRSVEKGITKEVPWSDREDRMAREASPASSKGTRTPRYKTVQKLTEPEEDGVQKMATFLERISDSEDSEVQMRGDDEPKKRPKS</sequence>
<dbReference type="AlphaFoldDB" id="A0A0J7MQH2"/>
<gene>
    <name evidence="2" type="ORF">RF55_21774</name>
</gene>
<dbReference type="EMBL" id="LBMM01022910">
    <property type="protein sequence ID" value="KMQ82815.1"/>
    <property type="molecule type" value="Genomic_DNA"/>
</dbReference>
<accession>A0A0J7MQH2</accession>
<evidence type="ECO:0000313" key="2">
    <source>
        <dbReference type="EMBL" id="KMQ82815.1"/>
    </source>
</evidence>
<reference evidence="2 3" key="1">
    <citation type="submission" date="2015-04" db="EMBL/GenBank/DDBJ databases">
        <title>Lasius niger genome sequencing.</title>
        <authorList>
            <person name="Konorov E.A."/>
            <person name="Nikitin M.A."/>
            <person name="Kirill M.V."/>
            <person name="Chang P."/>
        </authorList>
    </citation>
    <scope>NUCLEOTIDE SEQUENCE [LARGE SCALE GENOMIC DNA]</scope>
    <source>
        <tissue evidence="2">Whole</tissue>
    </source>
</reference>
<feature type="compositionally biased region" description="Basic and acidic residues" evidence="1">
    <location>
        <begin position="96"/>
        <end position="110"/>
    </location>
</feature>
<dbReference type="PaxDb" id="67767-A0A0J7MQH2"/>
<feature type="non-terminal residue" evidence="2">
    <location>
        <position position="1"/>
    </location>
</feature>
<feature type="region of interest" description="Disordered" evidence="1">
    <location>
        <begin position="1"/>
        <end position="26"/>
    </location>
</feature>
<evidence type="ECO:0000256" key="1">
    <source>
        <dbReference type="SAM" id="MobiDB-lite"/>
    </source>
</evidence>
<evidence type="ECO:0000313" key="3">
    <source>
        <dbReference type="Proteomes" id="UP000036403"/>
    </source>
</evidence>